<dbReference type="GO" id="GO:0016491">
    <property type="term" value="F:oxidoreductase activity"/>
    <property type="evidence" value="ECO:0007669"/>
    <property type="project" value="UniProtKB-KW"/>
</dbReference>
<feature type="domain" description="Enoyl reductase (ER)" evidence="4">
    <location>
        <begin position="14"/>
        <end position="342"/>
    </location>
</feature>
<comment type="caution">
    <text evidence="5">The sequence shown here is derived from an EMBL/GenBank/DDBJ whole genome shotgun (WGS) entry which is preliminary data.</text>
</comment>
<reference evidence="5" key="2">
    <citation type="journal article" date="2014" name="ISME J.">
        <title>Microbial stratification in low pH oxic and suboxic macroscopic growths along an acid mine drainage.</title>
        <authorList>
            <person name="Mendez-Garcia C."/>
            <person name="Mesa V."/>
            <person name="Sprenger R.R."/>
            <person name="Richter M."/>
            <person name="Diez M.S."/>
            <person name="Solano J."/>
            <person name="Bargiela R."/>
            <person name="Golyshina O.V."/>
            <person name="Manteca A."/>
            <person name="Ramos J.L."/>
            <person name="Gallego J.R."/>
            <person name="Llorente I."/>
            <person name="Martins Dos Santos V.A."/>
            <person name="Jensen O.N."/>
            <person name="Pelaez A.I."/>
            <person name="Sanchez J."/>
            <person name="Ferrer M."/>
        </authorList>
    </citation>
    <scope>NUCLEOTIDE SEQUENCE</scope>
</reference>
<dbReference type="Gene3D" id="3.40.50.720">
    <property type="entry name" value="NAD(P)-binding Rossmann-like Domain"/>
    <property type="match status" value="1"/>
</dbReference>
<dbReference type="AlphaFoldDB" id="T0ZP39"/>
<dbReference type="InterPro" id="IPR011032">
    <property type="entry name" value="GroES-like_sf"/>
</dbReference>
<dbReference type="Pfam" id="PF00107">
    <property type="entry name" value="ADH_zinc_N"/>
    <property type="match status" value="1"/>
</dbReference>
<dbReference type="InterPro" id="IPR013149">
    <property type="entry name" value="ADH-like_C"/>
</dbReference>
<evidence type="ECO:0000256" key="2">
    <source>
        <dbReference type="ARBA" id="ARBA00022833"/>
    </source>
</evidence>
<name>T0ZP39_9ZZZZ</name>
<keyword evidence="3" id="KW-0560">Oxidoreductase</keyword>
<gene>
    <name evidence="5" type="ORF">B1B_12631</name>
</gene>
<dbReference type="InterPro" id="IPR002328">
    <property type="entry name" value="ADH_Zn_CS"/>
</dbReference>
<dbReference type="PANTHER" id="PTHR43401">
    <property type="entry name" value="L-THREONINE 3-DEHYDROGENASE"/>
    <property type="match status" value="1"/>
</dbReference>
<evidence type="ECO:0000259" key="4">
    <source>
        <dbReference type="SMART" id="SM00829"/>
    </source>
</evidence>
<keyword evidence="2" id="KW-0862">Zinc</keyword>
<protein>
    <submittedName>
        <fullName evidence="5">Alcohol dehydrogenase zinc-binding domain protein</fullName>
    </submittedName>
</protein>
<keyword evidence="1" id="KW-0479">Metal-binding</keyword>
<dbReference type="Pfam" id="PF08240">
    <property type="entry name" value="ADH_N"/>
    <property type="match status" value="1"/>
</dbReference>
<proteinExistence type="predicted"/>
<dbReference type="PROSITE" id="PS00059">
    <property type="entry name" value="ADH_ZINC"/>
    <property type="match status" value="1"/>
</dbReference>
<dbReference type="InterPro" id="IPR013154">
    <property type="entry name" value="ADH-like_N"/>
</dbReference>
<dbReference type="SMART" id="SM00829">
    <property type="entry name" value="PKS_ER"/>
    <property type="match status" value="1"/>
</dbReference>
<organism evidence="5">
    <name type="scientific">mine drainage metagenome</name>
    <dbReference type="NCBI Taxonomy" id="410659"/>
    <lineage>
        <taxon>unclassified sequences</taxon>
        <taxon>metagenomes</taxon>
        <taxon>ecological metagenomes</taxon>
    </lineage>
</organism>
<sequence>MSGTMRAAVLRDPGPSLHLETVPTPAPGPGEARLAVLACGFCHTDLHYLDHGVATAKPLPIILGHEIAGQVDAIGTGVQEVSVGDRVLVPAVLPCGRCEFCRTGRENICPKMRMVGNHIDGGFAEFVVVPAKDLLALPPEIDPVRGCIIADALTTPYHAVVNRARIRPGERVAVVGCGGVGINVVQFAALAGARVVAVDLNEEKLAMARRLGAREVIHPGDAKEAGKEVRRLLGDGVDAVLEVVGSPATIELSFSMLRRGGRLCLVGYSSAPAVLPAHRVMFLEYTIIGSLGCRPADYPRVIELVREGRIQLDPVVTGEVSLEEIGMAADRLRRGEGFRTVVRP</sequence>
<dbReference type="InterPro" id="IPR020843">
    <property type="entry name" value="ER"/>
</dbReference>
<dbReference type="GO" id="GO:0008270">
    <property type="term" value="F:zinc ion binding"/>
    <property type="evidence" value="ECO:0007669"/>
    <property type="project" value="InterPro"/>
</dbReference>
<dbReference type="InterPro" id="IPR036291">
    <property type="entry name" value="NAD(P)-bd_dom_sf"/>
</dbReference>
<reference evidence="5" key="1">
    <citation type="submission" date="2013-08" db="EMBL/GenBank/DDBJ databases">
        <authorList>
            <person name="Mendez C."/>
            <person name="Richter M."/>
            <person name="Ferrer M."/>
            <person name="Sanchez J."/>
        </authorList>
    </citation>
    <scope>NUCLEOTIDE SEQUENCE</scope>
</reference>
<dbReference type="PANTHER" id="PTHR43401:SF5">
    <property type="entry name" value="ALCOHOL DEHYDROGENASE-RELATED"/>
    <property type="match status" value="1"/>
</dbReference>
<dbReference type="EMBL" id="AUZY01008287">
    <property type="protein sequence ID" value="EQD46428.1"/>
    <property type="molecule type" value="Genomic_DNA"/>
</dbReference>
<evidence type="ECO:0000256" key="1">
    <source>
        <dbReference type="ARBA" id="ARBA00022723"/>
    </source>
</evidence>
<dbReference type="Gene3D" id="3.90.180.10">
    <property type="entry name" value="Medium-chain alcohol dehydrogenases, catalytic domain"/>
    <property type="match status" value="1"/>
</dbReference>
<accession>T0ZP39</accession>
<dbReference type="InterPro" id="IPR050129">
    <property type="entry name" value="Zn_alcohol_dh"/>
</dbReference>
<evidence type="ECO:0000313" key="5">
    <source>
        <dbReference type="EMBL" id="EQD46428.1"/>
    </source>
</evidence>
<dbReference type="SUPFAM" id="SSF51735">
    <property type="entry name" value="NAD(P)-binding Rossmann-fold domains"/>
    <property type="match status" value="1"/>
</dbReference>
<dbReference type="SUPFAM" id="SSF50129">
    <property type="entry name" value="GroES-like"/>
    <property type="match status" value="1"/>
</dbReference>
<evidence type="ECO:0000256" key="3">
    <source>
        <dbReference type="ARBA" id="ARBA00023002"/>
    </source>
</evidence>
<dbReference type="CDD" id="cd08254">
    <property type="entry name" value="hydroxyacyl_CoA_DH"/>
    <property type="match status" value="1"/>
</dbReference>